<dbReference type="PaxDb" id="6239-F14F11.1h"/>
<dbReference type="Gene3D" id="1.10.287.70">
    <property type="match status" value="1"/>
</dbReference>
<keyword evidence="6" id="KW-0851">Voltage-gated channel</keyword>
<dbReference type="FunFam" id="3.30.710.10:FF:000020">
    <property type="entry name" value="Potassium voltage-gated channel protein Shaw"/>
    <property type="match status" value="1"/>
</dbReference>
<dbReference type="Pfam" id="PF00520">
    <property type="entry name" value="Ion_trans"/>
    <property type="match status" value="1"/>
</dbReference>
<keyword evidence="5" id="KW-0631">Potassium channel</keyword>
<dbReference type="CTD" id="174331"/>
<evidence type="ECO:0000256" key="8">
    <source>
        <dbReference type="ARBA" id="ARBA00022989"/>
    </source>
</evidence>
<dbReference type="PRINTS" id="PR01498">
    <property type="entry name" value="SHAWCHANNEL"/>
</dbReference>
<dbReference type="OrthoDB" id="415460at2759"/>
<evidence type="ECO:0000256" key="11">
    <source>
        <dbReference type="ARBA" id="ARBA00023303"/>
    </source>
</evidence>
<dbReference type="AlphaFoldDB" id="G5EC00"/>
<dbReference type="ABCD" id="G5EC00">
    <property type="antibodies" value="1 sequenced antibody"/>
</dbReference>
<keyword evidence="10 14" id="KW-0472">Membrane</keyword>
<dbReference type="GeneID" id="174331"/>
<feature type="domain" description="BTB" evidence="15">
    <location>
        <begin position="101"/>
        <end position="201"/>
    </location>
</feature>
<dbReference type="GO" id="GO:0032809">
    <property type="term" value="C:neuronal cell body membrane"/>
    <property type="evidence" value="ECO:0000318"/>
    <property type="project" value="GO_Central"/>
</dbReference>
<dbReference type="GO" id="GO:0043679">
    <property type="term" value="C:axon terminus"/>
    <property type="evidence" value="ECO:0000318"/>
    <property type="project" value="GO_Central"/>
</dbReference>
<dbReference type="GO" id="GO:0051260">
    <property type="term" value="P:protein homooligomerization"/>
    <property type="evidence" value="ECO:0007669"/>
    <property type="project" value="InterPro"/>
</dbReference>
<dbReference type="STRING" id="6239.F14F11.1h.1"/>
<dbReference type="InterPro" id="IPR011333">
    <property type="entry name" value="SKP1/BTB/POZ_sf"/>
</dbReference>
<evidence type="ECO:0000256" key="7">
    <source>
        <dbReference type="ARBA" id="ARBA00022958"/>
    </source>
</evidence>
<dbReference type="Gene3D" id="3.30.710.10">
    <property type="entry name" value="Potassium Channel Kv1.1, Chain A"/>
    <property type="match status" value="1"/>
</dbReference>
<dbReference type="PANTHER" id="PTHR11537">
    <property type="entry name" value="VOLTAGE-GATED POTASSIUM CHANNEL"/>
    <property type="match status" value="1"/>
</dbReference>
<evidence type="ECO:0000256" key="9">
    <source>
        <dbReference type="ARBA" id="ARBA00023065"/>
    </source>
</evidence>
<keyword evidence="17" id="KW-1185">Reference proteome</keyword>
<evidence type="ECO:0000256" key="3">
    <source>
        <dbReference type="ARBA" id="ARBA00022538"/>
    </source>
</evidence>
<feature type="transmembrane region" description="Helical" evidence="14">
    <location>
        <begin position="459"/>
        <end position="481"/>
    </location>
</feature>
<comment type="subcellular location">
    <subcellularLocation>
        <location evidence="1">Membrane</location>
        <topology evidence="1">Multi-pass membrane protein</topology>
    </subcellularLocation>
</comment>
<dbReference type="GO" id="GO:0071805">
    <property type="term" value="P:potassium ion transmembrane transport"/>
    <property type="evidence" value="ECO:0000318"/>
    <property type="project" value="GO_Central"/>
</dbReference>
<dbReference type="eggNOG" id="KOG3713">
    <property type="taxonomic scope" value="Eukaryota"/>
</dbReference>
<evidence type="ECO:0000256" key="12">
    <source>
        <dbReference type="ARBA" id="ARBA00061303"/>
    </source>
</evidence>
<dbReference type="SMR" id="G5EC00"/>
<feature type="transmembrane region" description="Helical" evidence="14">
    <location>
        <begin position="426"/>
        <end position="447"/>
    </location>
</feature>
<dbReference type="CDD" id="cd18416">
    <property type="entry name" value="BTB_Shaw-like"/>
    <property type="match status" value="1"/>
</dbReference>
<evidence type="ECO:0000259" key="15">
    <source>
        <dbReference type="SMART" id="SM00225"/>
    </source>
</evidence>
<dbReference type="InterPro" id="IPR003968">
    <property type="entry name" value="K_chnl_volt-dep_Kv"/>
</dbReference>
<keyword evidence="7" id="KW-0630">Potassium</keyword>
<feature type="region of interest" description="Disordered" evidence="13">
    <location>
        <begin position="1"/>
        <end position="20"/>
    </location>
</feature>
<dbReference type="GO" id="GO:0045211">
    <property type="term" value="C:postsynaptic membrane"/>
    <property type="evidence" value="ECO:0000318"/>
    <property type="project" value="GO_Central"/>
</dbReference>
<keyword evidence="2" id="KW-0813">Transport</keyword>
<dbReference type="PhylomeDB" id="G5EC00"/>
<feature type="transmembrane region" description="Helical" evidence="14">
    <location>
        <begin position="263"/>
        <end position="284"/>
    </location>
</feature>
<dbReference type="InterPro" id="IPR027359">
    <property type="entry name" value="Volt_channel_dom_sf"/>
</dbReference>
<dbReference type="GO" id="GO:0032590">
    <property type="term" value="C:dendrite membrane"/>
    <property type="evidence" value="ECO:0000318"/>
    <property type="project" value="GO_Central"/>
</dbReference>
<feature type="region of interest" description="Disordered" evidence="13">
    <location>
        <begin position="557"/>
        <end position="619"/>
    </location>
</feature>
<sequence length="619" mass="69618">MSSKSLPNYDRTSDDVDASKEVVDTPIQTISSSHVSFQITTDPVPSMDYLSIHEDDTSMSSSERTIERGFSRYGRKRSSVRMLLDEVNMTDRKTSWMDTEHRVILNVGGIRHETYSHVLKKIPATRLSRLTPNLANYDPVLNEYFFDRHPGVFSMILNYYRTGKLHYPTNVCGPLFEEELEFWGLDANQVEPCCWMTYTQHRDTQDTLAVIESLDLDGDPPTQEEIAKKFGWEDDYYTGNMSQWQRLKPRVWALFDEPWSSKYARVISVVNIIFVIISIVCFCLKTHPSFRIPDIDISTTMGNFSAPLNGVQMNNIYVGKTATRAHPSFFYVELLSNIWFSGEFLTRMVFCPNVATFLRTPVNLIDFIATVSFYIDWALDRTLSGSNRDSVEFFSIIRILRLFKLTQHSTGLKILIQTFKASAQELFLLVFFVLLGIVIFAALVYYAERVEHNEENQFSSIPVGLWWAVITICTIGFGDLVPQTSLGRLVGSVCALMGVLTIALPVPVIVSNFAMFYSHAQARSKLPKKRRRVLQPHEIKPVVGRSTTAVMISALTQRGPVSGGGSNPSDGGPLSAFSNNTPLLVCPPDGSTKPKKLSQNKNGGTTPIQNNGSKASKLI</sequence>
<dbReference type="PRINTS" id="PR00169">
    <property type="entry name" value="KCHANNEL"/>
</dbReference>
<dbReference type="GO" id="GO:0042734">
    <property type="term" value="C:presynaptic membrane"/>
    <property type="evidence" value="ECO:0000318"/>
    <property type="project" value="GO_Central"/>
</dbReference>
<evidence type="ECO:0000256" key="10">
    <source>
        <dbReference type="ARBA" id="ARBA00023136"/>
    </source>
</evidence>
<evidence type="ECO:0000256" key="5">
    <source>
        <dbReference type="ARBA" id="ARBA00022826"/>
    </source>
</evidence>
<dbReference type="GO" id="GO:0008076">
    <property type="term" value="C:voltage-gated potassium channel complex"/>
    <property type="evidence" value="ECO:0000318"/>
    <property type="project" value="GO_Central"/>
</dbReference>
<dbReference type="GO" id="GO:0005251">
    <property type="term" value="F:delayed rectifier potassium channel activity"/>
    <property type="evidence" value="ECO:0000318"/>
    <property type="project" value="GO_Central"/>
</dbReference>
<dbReference type="PANTHER" id="PTHR11537:SF252">
    <property type="entry name" value="POTASSIUM VOLTAGE-GATED CHANNEL PROTEIN SHAW"/>
    <property type="match status" value="1"/>
</dbReference>
<dbReference type="Proteomes" id="UP000001940">
    <property type="component" value="Chromosome II"/>
</dbReference>
<dbReference type="InterPro" id="IPR003974">
    <property type="entry name" value="K_chnl_volt-dep_Kv3"/>
</dbReference>
<name>G5EC00_CAEEL</name>
<evidence type="ECO:0000256" key="1">
    <source>
        <dbReference type="ARBA" id="ARBA00004141"/>
    </source>
</evidence>
<evidence type="ECO:0000313" key="16">
    <source>
        <dbReference type="EMBL" id="CAE48498.1"/>
    </source>
</evidence>
<dbReference type="FunFam" id="1.20.120.350:FF:000074">
    <property type="entry name" value="SHaW family of potassium channels"/>
    <property type="match status" value="1"/>
</dbReference>
<evidence type="ECO:0000313" key="17">
    <source>
        <dbReference type="Proteomes" id="UP000001940"/>
    </source>
</evidence>
<protein>
    <submittedName>
        <fullName evidence="16">BTB domain-containing protein</fullName>
    </submittedName>
</protein>
<dbReference type="WormBase" id="F14F11.1h">
    <property type="protein sequence ID" value="CE35858"/>
    <property type="gene ID" value="WBGene00008819"/>
    <property type="gene designation" value="shw-1"/>
</dbReference>
<dbReference type="Pfam" id="PF02214">
    <property type="entry name" value="BTB_2"/>
    <property type="match status" value="1"/>
</dbReference>
<evidence type="ECO:0000256" key="4">
    <source>
        <dbReference type="ARBA" id="ARBA00022692"/>
    </source>
</evidence>
<dbReference type="InterPro" id="IPR005821">
    <property type="entry name" value="Ion_trans_dom"/>
</dbReference>
<dbReference type="InterPro" id="IPR000210">
    <property type="entry name" value="BTB/POZ_dom"/>
</dbReference>
<keyword evidence="11" id="KW-0407">Ion channel</keyword>
<dbReference type="ExpressionAtlas" id="G5EC00">
    <property type="expression patterns" value="baseline and differential"/>
</dbReference>
<evidence type="ECO:0000256" key="14">
    <source>
        <dbReference type="SAM" id="Phobius"/>
    </source>
</evidence>
<keyword evidence="3" id="KW-0633">Potassium transport</keyword>
<dbReference type="EMBL" id="BX284602">
    <property type="protein sequence ID" value="CAE48498.1"/>
    <property type="molecule type" value="Genomic_DNA"/>
</dbReference>
<evidence type="ECO:0000256" key="6">
    <source>
        <dbReference type="ARBA" id="ARBA00022882"/>
    </source>
</evidence>
<proteinExistence type="inferred from homology"/>
<dbReference type="SUPFAM" id="SSF81324">
    <property type="entry name" value="Voltage-gated potassium channels"/>
    <property type="match status" value="1"/>
</dbReference>
<feature type="compositionally biased region" description="Basic and acidic residues" evidence="13">
    <location>
        <begin position="11"/>
        <end position="20"/>
    </location>
</feature>
<dbReference type="GO" id="GO:0001508">
    <property type="term" value="P:action potential"/>
    <property type="evidence" value="ECO:0000318"/>
    <property type="project" value="GO_Central"/>
</dbReference>
<evidence type="ECO:0000256" key="13">
    <source>
        <dbReference type="SAM" id="MobiDB-lite"/>
    </source>
</evidence>
<dbReference type="PRINTS" id="PR01491">
    <property type="entry name" value="KVCHANNEL"/>
</dbReference>
<dbReference type="FunFam" id="1.10.287.70:FF:000002">
    <property type="entry name" value="Potassium voltage-gated channel subfamily a member"/>
    <property type="match status" value="1"/>
</dbReference>
<keyword evidence="9" id="KW-0406">Ion transport</keyword>
<dbReference type="SUPFAM" id="SSF54695">
    <property type="entry name" value="POZ domain"/>
    <property type="match status" value="1"/>
</dbReference>
<dbReference type="InterPro" id="IPR003131">
    <property type="entry name" value="T1-type_BTB"/>
</dbReference>
<dbReference type="InterPro" id="IPR028325">
    <property type="entry name" value="VG_K_chnl"/>
</dbReference>
<dbReference type="Bgee" id="WBGene00008819">
    <property type="expression patterns" value="Expressed in larva and 3 other cell types or tissues"/>
</dbReference>
<organism evidence="16 17">
    <name type="scientific">Caenorhabditis elegans</name>
    <dbReference type="NCBI Taxonomy" id="6239"/>
    <lineage>
        <taxon>Eukaryota</taxon>
        <taxon>Metazoa</taxon>
        <taxon>Ecdysozoa</taxon>
        <taxon>Nematoda</taxon>
        <taxon>Chromadorea</taxon>
        <taxon>Rhabditida</taxon>
        <taxon>Rhabditina</taxon>
        <taxon>Rhabditomorpha</taxon>
        <taxon>Rhabditoidea</taxon>
        <taxon>Rhabditidae</taxon>
        <taxon>Peloderinae</taxon>
        <taxon>Caenorhabditis</taxon>
    </lineage>
</organism>
<feature type="transmembrane region" description="Helical" evidence="14">
    <location>
        <begin position="493"/>
        <end position="517"/>
    </location>
</feature>
<dbReference type="FunCoup" id="G5EC00">
    <property type="interactions" value="554"/>
</dbReference>
<dbReference type="RefSeq" id="NP_001022089.1">
    <property type="nucleotide sequence ID" value="NM_001026918.5"/>
</dbReference>
<dbReference type="SMART" id="SM00225">
    <property type="entry name" value="BTB"/>
    <property type="match status" value="1"/>
</dbReference>
<comment type="similarity">
    <text evidence="12">Belongs to the potassium channel family. C (Shaw) (TC 1.A.1.2) subfamily. Shaw sub-subfamily.</text>
</comment>
<evidence type="ECO:0000256" key="2">
    <source>
        <dbReference type="ARBA" id="ARBA00022448"/>
    </source>
</evidence>
<reference evidence="16 17" key="1">
    <citation type="journal article" date="1998" name="Science">
        <title>Genome sequence of the nematode C. elegans: a platform for investigating biology.</title>
        <authorList>
            <consortium name="The C. elegans sequencing consortium"/>
            <person name="Sulson J.E."/>
            <person name="Waterston R."/>
        </authorList>
    </citation>
    <scope>NUCLEOTIDE SEQUENCE [LARGE SCALE GENOMIC DNA]</scope>
    <source>
        <strain evidence="16 17">Bristol N2</strain>
    </source>
</reference>
<keyword evidence="4 14" id="KW-0812">Transmembrane</keyword>
<evidence type="ECO:0000313" key="18">
    <source>
        <dbReference type="WormBase" id="F14F11.1h"/>
    </source>
</evidence>
<accession>G5EC00</accession>
<dbReference type="Gene3D" id="1.20.120.350">
    <property type="entry name" value="Voltage-gated potassium channels. Chain C"/>
    <property type="match status" value="1"/>
</dbReference>
<feature type="compositionally biased region" description="Polar residues" evidence="13">
    <location>
        <begin position="599"/>
        <end position="619"/>
    </location>
</feature>
<gene>
    <name evidence="16 18" type="primary">shw-1</name>
    <name evidence="16" type="ORF">CELE_F14F11.1</name>
    <name evidence="18" type="ORF">F14F11.1</name>
</gene>
<keyword evidence="8 14" id="KW-1133">Transmembrane helix</keyword>
<dbReference type="InParanoid" id="G5EC00"/>
<dbReference type="KEGG" id="cel:CELE_F14F11.1"/>
<dbReference type="AGR" id="WB:WBGene00008819"/>
<dbReference type="Reactome" id="R-CEL-381676">
    <property type="pathway name" value="Glucagon-like Peptide-1 (GLP1) regulates insulin secretion"/>
</dbReference>